<dbReference type="Gene3D" id="1.25.10.10">
    <property type="entry name" value="Leucine-rich Repeat Variant"/>
    <property type="match status" value="1"/>
</dbReference>
<dbReference type="SUPFAM" id="SSF48371">
    <property type="entry name" value="ARM repeat"/>
    <property type="match status" value="1"/>
</dbReference>
<organism evidence="3 4">
    <name type="scientific">Paspalum notatum var. saurae</name>
    <dbReference type="NCBI Taxonomy" id="547442"/>
    <lineage>
        <taxon>Eukaryota</taxon>
        <taxon>Viridiplantae</taxon>
        <taxon>Streptophyta</taxon>
        <taxon>Embryophyta</taxon>
        <taxon>Tracheophyta</taxon>
        <taxon>Spermatophyta</taxon>
        <taxon>Magnoliopsida</taxon>
        <taxon>Liliopsida</taxon>
        <taxon>Poales</taxon>
        <taxon>Poaceae</taxon>
        <taxon>PACMAD clade</taxon>
        <taxon>Panicoideae</taxon>
        <taxon>Andropogonodae</taxon>
        <taxon>Paspaleae</taxon>
        <taxon>Paspalinae</taxon>
        <taxon>Paspalum</taxon>
    </lineage>
</organism>
<sequence length="893" mass="98432">MQIAIPGAFIQAVLLTVMSRMQLTKVTRLMRQLRRRRPLLLWTVLVLPLLLPWAALFAILAIVNGGADVASAAKAVAAWQAALILVQAGAMVLLSYRPRRITALTRGYWGRRILYLFKVISILSLIFGLDILRSPIPIPFITVVLLFGSLQDPAASNSRFGRWVDMILHLLILLPSATWPFNPLGYTVLLSALLIGNMQIPVAVAQVVLSSWRLHSSHVYNNDPNNMVASVRVFYGLAACQGSLYIMACILARFSSFPRRTLVHSSGFQGKWAAKAVDLYYERAYTTRMETGVFAKDKISLASFVIDSLNSASTSTSRESEAQLAGVRVLHSLLQQRDSYEEQISEITRSEKAVPTLIGMLGWTLEQDRDIRLFAARVIAELPYDLRIAGIPGPVKMVSLLLDAKNKAAYENNEGLMGSQAVEDNEITDGTRNEPRKQDMLLEAANVNGNNVATNHSSDQESPRNGGNSGNRPADEELRHRGGNNKGWYSWVCGCCQWMKRKWSIPEEEPLTYHDQGSLPILGMVILERLACDPDNCEEILKIRNLIPKIIGLISYSSNNESNNDNALICSSLNLVRRLATTSGIEANLRLELWECPFLHSNLACVMEDSRSNPDIWKPAVDIIATLALDEGARHELGSVQVIIHKLVHVFIIGHDGATNYDQALRVAAGGALSNLAMGSPANCLAILEQRPGYELLKDLKDMLGNDEYRCVAASLLQNLCACSRISDSHHNAGVNLSSALPVVLENIMAAEGKQLEALIGLTSQIRYVLPSEGFVQGLESHTNLAGLVKKLVDTLNSNRKPSAEFPKMRRVIVKTVISVVESHPPYANIFRGQEMMEALSKVEKTPSKVERYRVFLGNEGLVVETGERLSDLARRAKRLLVSANLTPGAQPG</sequence>
<gene>
    <name evidence="3" type="ORF">U9M48_018433</name>
</gene>
<keyword evidence="4" id="KW-1185">Reference proteome</keyword>
<feature type="transmembrane region" description="Helical" evidence="2">
    <location>
        <begin position="233"/>
        <end position="254"/>
    </location>
</feature>
<evidence type="ECO:0000256" key="1">
    <source>
        <dbReference type="SAM" id="MobiDB-lite"/>
    </source>
</evidence>
<keyword evidence="2" id="KW-0472">Membrane</keyword>
<feature type="transmembrane region" description="Helical" evidence="2">
    <location>
        <begin position="75"/>
        <end position="96"/>
    </location>
</feature>
<dbReference type="PANTHER" id="PTHR33115:SF43">
    <property type="entry name" value="BLE2 PROTEIN"/>
    <property type="match status" value="1"/>
</dbReference>
<feature type="transmembrane region" description="Helical" evidence="2">
    <location>
        <begin position="188"/>
        <end position="212"/>
    </location>
</feature>
<keyword evidence="2" id="KW-1133">Transmembrane helix</keyword>
<dbReference type="InterPro" id="IPR016024">
    <property type="entry name" value="ARM-type_fold"/>
</dbReference>
<evidence type="ECO:0008006" key="5">
    <source>
        <dbReference type="Google" id="ProtNLM"/>
    </source>
</evidence>
<feature type="region of interest" description="Disordered" evidence="1">
    <location>
        <begin position="450"/>
        <end position="480"/>
    </location>
</feature>
<dbReference type="EMBL" id="CP144748">
    <property type="protein sequence ID" value="WVZ69685.1"/>
    <property type="molecule type" value="Genomic_DNA"/>
</dbReference>
<name>A0AAQ3WQA9_PASNO</name>
<feature type="transmembrane region" description="Helical" evidence="2">
    <location>
        <begin position="163"/>
        <end position="182"/>
    </location>
</feature>
<keyword evidence="2" id="KW-0812">Transmembrane</keyword>
<evidence type="ECO:0000313" key="3">
    <source>
        <dbReference type="EMBL" id="WVZ69685.1"/>
    </source>
</evidence>
<feature type="transmembrane region" description="Helical" evidence="2">
    <location>
        <begin position="135"/>
        <end position="151"/>
    </location>
</feature>
<reference evidence="3 4" key="1">
    <citation type="submission" date="2024-02" db="EMBL/GenBank/DDBJ databases">
        <title>High-quality chromosome-scale genome assembly of Pensacola bahiagrass (Paspalum notatum Flugge var. saurae).</title>
        <authorList>
            <person name="Vega J.M."/>
            <person name="Podio M."/>
            <person name="Orjuela J."/>
            <person name="Siena L.A."/>
            <person name="Pessino S.C."/>
            <person name="Combes M.C."/>
            <person name="Mariac C."/>
            <person name="Albertini E."/>
            <person name="Pupilli F."/>
            <person name="Ortiz J.P.A."/>
            <person name="Leblanc O."/>
        </authorList>
    </citation>
    <scope>NUCLEOTIDE SEQUENCE [LARGE SCALE GENOMIC DNA]</scope>
    <source>
        <strain evidence="3">R1</strain>
        <tissue evidence="3">Leaf</tissue>
    </source>
</reference>
<accession>A0AAQ3WQA9</accession>
<protein>
    <recommendedName>
        <fullName evidence="5">ARM repeat superfamily protein</fullName>
    </recommendedName>
</protein>
<proteinExistence type="predicted"/>
<dbReference type="AlphaFoldDB" id="A0AAQ3WQA9"/>
<dbReference type="PANTHER" id="PTHR33115">
    <property type="entry name" value="ARM REPEAT SUPERFAMILY PROTEIN"/>
    <property type="match status" value="1"/>
</dbReference>
<evidence type="ECO:0000313" key="4">
    <source>
        <dbReference type="Proteomes" id="UP001341281"/>
    </source>
</evidence>
<evidence type="ECO:0000256" key="2">
    <source>
        <dbReference type="SAM" id="Phobius"/>
    </source>
</evidence>
<feature type="transmembrane region" description="Helical" evidence="2">
    <location>
        <begin position="39"/>
        <end position="63"/>
    </location>
</feature>
<dbReference type="Proteomes" id="UP001341281">
    <property type="component" value="Chromosome 04"/>
</dbReference>
<dbReference type="InterPro" id="IPR011989">
    <property type="entry name" value="ARM-like"/>
</dbReference>
<feature type="transmembrane region" description="Helical" evidence="2">
    <location>
        <begin position="108"/>
        <end position="129"/>
    </location>
</feature>